<dbReference type="InterPro" id="IPR017871">
    <property type="entry name" value="ABC_transporter-like_CS"/>
</dbReference>
<dbReference type="Proteomes" id="UP000220102">
    <property type="component" value="Unassembled WGS sequence"/>
</dbReference>
<comment type="caution">
    <text evidence="12">The sequence shown here is derived from an EMBL/GenBank/DDBJ whole genome shotgun (WGS) entry which is preliminary data.</text>
</comment>
<dbReference type="CDD" id="cd18576">
    <property type="entry name" value="ABC_6TM_bac_exporter_ABCB8_10_like"/>
    <property type="match status" value="1"/>
</dbReference>
<feature type="compositionally biased region" description="Basic and acidic residues" evidence="8">
    <location>
        <begin position="1"/>
        <end position="12"/>
    </location>
</feature>
<evidence type="ECO:0000313" key="13">
    <source>
        <dbReference type="Proteomes" id="UP000220102"/>
    </source>
</evidence>
<dbReference type="OrthoDB" id="9769115at2"/>
<dbReference type="InterPro" id="IPR011527">
    <property type="entry name" value="ABC1_TM_dom"/>
</dbReference>
<feature type="transmembrane region" description="Helical" evidence="9">
    <location>
        <begin position="56"/>
        <end position="81"/>
    </location>
</feature>
<dbReference type="AlphaFoldDB" id="A0A2A8CTL3"/>
<dbReference type="PROSITE" id="PS50893">
    <property type="entry name" value="ABC_TRANSPORTER_2"/>
    <property type="match status" value="1"/>
</dbReference>
<feature type="domain" description="ABC transporter" evidence="10">
    <location>
        <begin position="377"/>
        <end position="610"/>
    </location>
</feature>
<dbReference type="PANTHER" id="PTHR43394">
    <property type="entry name" value="ATP-DEPENDENT PERMEASE MDL1, MITOCHONDRIAL"/>
    <property type="match status" value="1"/>
</dbReference>
<dbReference type="GO" id="GO:0015421">
    <property type="term" value="F:ABC-type oligopeptide transporter activity"/>
    <property type="evidence" value="ECO:0007669"/>
    <property type="project" value="TreeGrafter"/>
</dbReference>
<evidence type="ECO:0000256" key="3">
    <source>
        <dbReference type="ARBA" id="ARBA00022692"/>
    </source>
</evidence>
<dbReference type="GO" id="GO:0005886">
    <property type="term" value="C:plasma membrane"/>
    <property type="evidence" value="ECO:0007669"/>
    <property type="project" value="UniProtKB-SubCell"/>
</dbReference>
<organism evidence="12 13">
    <name type="scientific">Longibacter salinarum</name>
    <dbReference type="NCBI Taxonomy" id="1850348"/>
    <lineage>
        <taxon>Bacteria</taxon>
        <taxon>Pseudomonadati</taxon>
        <taxon>Rhodothermota</taxon>
        <taxon>Rhodothermia</taxon>
        <taxon>Rhodothermales</taxon>
        <taxon>Salisaetaceae</taxon>
        <taxon>Longibacter</taxon>
    </lineage>
</organism>
<evidence type="ECO:0000256" key="5">
    <source>
        <dbReference type="ARBA" id="ARBA00022840"/>
    </source>
</evidence>
<dbReference type="SMART" id="SM00382">
    <property type="entry name" value="AAA"/>
    <property type="match status" value="1"/>
</dbReference>
<dbReference type="InterPro" id="IPR027417">
    <property type="entry name" value="P-loop_NTPase"/>
</dbReference>
<reference evidence="12 13" key="1">
    <citation type="submission" date="2017-10" db="EMBL/GenBank/DDBJ databases">
        <title>Draft genome of Longibacter Salinarum.</title>
        <authorList>
            <person name="Goh K.M."/>
            <person name="Shamsir M.S."/>
            <person name="Lim S.W."/>
        </authorList>
    </citation>
    <scope>NUCLEOTIDE SEQUENCE [LARGE SCALE GENOMIC DNA]</scope>
    <source>
        <strain evidence="12 13">KCTC 52045</strain>
    </source>
</reference>
<dbReference type="Pfam" id="PF00005">
    <property type="entry name" value="ABC_tran"/>
    <property type="match status" value="1"/>
</dbReference>
<dbReference type="CDD" id="cd03251">
    <property type="entry name" value="ABCC_MsbA"/>
    <property type="match status" value="1"/>
</dbReference>
<evidence type="ECO:0000256" key="7">
    <source>
        <dbReference type="ARBA" id="ARBA00023136"/>
    </source>
</evidence>
<evidence type="ECO:0000259" key="10">
    <source>
        <dbReference type="PROSITE" id="PS50893"/>
    </source>
</evidence>
<feature type="domain" description="ABC transmembrane type-1" evidence="11">
    <location>
        <begin position="61"/>
        <end position="343"/>
    </location>
</feature>
<evidence type="ECO:0000256" key="9">
    <source>
        <dbReference type="SAM" id="Phobius"/>
    </source>
</evidence>
<evidence type="ECO:0000256" key="1">
    <source>
        <dbReference type="ARBA" id="ARBA00004651"/>
    </source>
</evidence>
<dbReference type="InterPro" id="IPR036640">
    <property type="entry name" value="ABC1_TM_sf"/>
</dbReference>
<feature type="transmembrane region" description="Helical" evidence="9">
    <location>
        <begin position="101"/>
        <end position="122"/>
    </location>
</feature>
<feature type="transmembrane region" description="Helical" evidence="9">
    <location>
        <begin position="176"/>
        <end position="196"/>
    </location>
</feature>
<feature type="region of interest" description="Disordered" evidence="8">
    <location>
        <begin position="1"/>
        <end position="37"/>
    </location>
</feature>
<keyword evidence="6 9" id="KW-1133">Transmembrane helix</keyword>
<name>A0A2A8CTL3_9BACT</name>
<keyword evidence="5 12" id="KW-0067">ATP-binding</keyword>
<dbReference type="FunFam" id="3.40.50.300:FF:000218">
    <property type="entry name" value="Multidrug ABC transporter ATP-binding protein"/>
    <property type="match status" value="1"/>
</dbReference>
<evidence type="ECO:0000256" key="8">
    <source>
        <dbReference type="SAM" id="MobiDB-lite"/>
    </source>
</evidence>
<dbReference type="InterPro" id="IPR003593">
    <property type="entry name" value="AAA+_ATPase"/>
</dbReference>
<keyword evidence="4" id="KW-0547">Nucleotide-binding</keyword>
<dbReference type="FunFam" id="1.20.1560.10:FF:000215">
    <property type="entry name" value="ABC transporter B family member 4"/>
    <property type="match status" value="1"/>
</dbReference>
<evidence type="ECO:0000259" key="11">
    <source>
        <dbReference type="PROSITE" id="PS50929"/>
    </source>
</evidence>
<dbReference type="SUPFAM" id="SSF52540">
    <property type="entry name" value="P-loop containing nucleoside triphosphate hydrolases"/>
    <property type="match status" value="1"/>
</dbReference>
<keyword evidence="3 9" id="KW-0812">Transmembrane</keyword>
<keyword evidence="2" id="KW-0813">Transport</keyword>
<dbReference type="PANTHER" id="PTHR43394:SF1">
    <property type="entry name" value="ATP-BINDING CASSETTE SUB-FAMILY B MEMBER 10, MITOCHONDRIAL"/>
    <property type="match status" value="1"/>
</dbReference>
<gene>
    <name evidence="12" type="ORF">CRI94_16805</name>
</gene>
<dbReference type="GO" id="GO:0005524">
    <property type="term" value="F:ATP binding"/>
    <property type="evidence" value="ECO:0007669"/>
    <property type="project" value="UniProtKB-KW"/>
</dbReference>
<dbReference type="EMBL" id="PDEQ01000012">
    <property type="protein sequence ID" value="PEN11081.1"/>
    <property type="molecule type" value="Genomic_DNA"/>
</dbReference>
<dbReference type="Gene3D" id="1.20.1560.10">
    <property type="entry name" value="ABC transporter type 1, transmembrane domain"/>
    <property type="match status" value="1"/>
</dbReference>
<evidence type="ECO:0000313" key="12">
    <source>
        <dbReference type="EMBL" id="PEN11081.1"/>
    </source>
</evidence>
<dbReference type="PROSITE" id="PS50929">
    <property type="entry name" value="ABC_TM1F"/>
    <property type="match status" value="1"/>
</dbReference>
<keyword evidence="7 9" id="KW-0472">Membrane</keyword>
<feature type="transmembrane region" description="Helical" evidence="9">
    <location>
        <begin position="202"/>
        <end position="219"/>
    </location>
</feature>
<evidence type="ECO:0000256" key="2">
    <source>
        <dbReference type="ARBA" id="ARBA00022448"/>
    </source>
</evidence>
<dbReference type="SUPFAM" id="SSF90123">
    <property type="entry name" value="ABC transporter transmembrane region"/>
    <property type="match status" value="1"/>
</dbReference>
<dbReference type="InterPro" id="IPR003439">
    <property type="entry name" value="ABC_transporter-like_ATP-bd"/>
</dbReference>
<accession>A0A2A8CTL3</accession>
<keyword evidence="13" id="KW-1185">Reference proteome</keyword>
<dbReference type="PROSITE" id="PS00211">
    <property type="entry name" value="ABC_TRANSPORTER_1"/>
    <property type="match status" value="1"/>
</dbReference>
<protein>
    <submittedName>
        <fullName evidence="12">ABC transporter ATP-binding protein</fullName>
    </submittedName>
</protein>
<proteinExistence type="predicted"/>
<dbReference type="Pfam" id="PF00664">
    <property type="entry name" value="ABC_membrane"/>
    <property type="match status" value="1"/>
</dbReference>
<evidence type="ECO:0000256" key="4">
    <source>
        <dbReference type="ARBA" id="ARBA00022741"/>
    </source>
</evidence>
<dbReference type="InterPro" id="IPR039421">
    <property type="entry name" value="Type_1_exporter"/>
</dbReference>
<dbReference type="Gene3D" id="3.40.50.300">
    <property type="entry name" value="P-loop containing nucleotide triphosphate hydrolases"/>
    <property type="match status" value="1"/>
</dbReference>
<dbReference type="RefSeq" id="WP_098078954.1">
    <property type="nucleotide sequence ID" value="NZ_PDEQ01000012.1"/>
</dbReference>
<sequence>MARDRSSKHEATDTEEQPLKASAEESSSPDGGAESRRSPKKLWTALRRIFLLSRPYWGRLFGALILLSAGSLVALVVPLGLRELLNAVFEDANRAMLDRLTLGLVVLFLIQAVVSFSGNYLLEWTGERVVADLRQRIYRHLHRLTLRFFSDHRTGDLTSRLTNDVGSVRSAVTQALADLLTQSLSLIGSVVLMVVLNWRLSVIIFVIVPVVTIAAIYFGRKIRSLARNIQDRLADTTAIAEEALSSVRLVKSFARSGYEVDRYNRAVDDLFEESRVRVLVSATFSSVVGLLFFSALTAIFWYGGTEVLAGRLTTGDLVAFIFYAFNIARSVGGMSRLYSTFNSAAGATERLFELLDTEPEIQDASDAVPLTDLRGDITFDHVTFAYEEEPVLRDINMEVAAGETVAFVGPSGAGKSTAMSLIPRFYDPQEGRVMIDGQDLRDVTIQSVRSQVASVSQDVQLFNSTIAENIRYGRLEATDEEVRDAARAANAHEFIASLPDGYEAEVGERGVKLSGGQRQRIAIARALLRDARILLLDEATSSLDSASEALVQEALDRLMEGRTTLIIAHRLSTVQDADRILVFDHGRIVQRGTHEELFAQDGLYRDLAALQFRNGSREDAVESLRERQ</sequence>
<feature type="transmembrane region" description="Helical" evidence="9">
    <location>
        <begin position="278"/>
        <end position="302"/>
    </location>
</feature>
<dbReference type="GO" id="GO:0016887">
    <property type="term" value="F:ATP hydrolysis activity"/>
    <property type="evidence" value="ECO:0007669"/>
    <property type="project" value="InterPro"/>
</dbReference>
<comment type="subcellular location">
    <subcellularLocation>
        <location evidence="1">Cell membrane</location>
        <topology evidence="1">Multi-pass membrane protein</topology>
    </subcellularLocation>
</comment>
<evidence type="ECO:0000256" key="6">
    <source>
        <dbReference type="ARBA" id="ARBA00022989"/>
    </source>
</evidence>